<proteinExistence type="inferred from homology"/>
<name>A0A0A9ES80_ARUDO</name>
<dbReference type="InterPro" id="IPR044993">
    <property type="entry name" value="BXL"/>
</dbReference>
<comment type="similarity">
    <text evidence="1">Belongs to the glycosyl hydrolase 3 family.</text>
</comment>
<reference evidence="3" key="1">
    <citation type="submission" date="2014-09" db="EMBL/GenBank/DDBJ databases">
        <authorList>
            <person name="Magalhaes I.L.F."/>
            <person name="Oliveira U."/>
            <person name="Santos F.R."/>
            <person name="Vidigal T.H.D.A."/>
            <person name="Brescovit A.D."/>
            <person name="Santos A.J."/>
        </authorList>
    </citation>
    <scope>NUCLEOTIDE SEQUENCE</scope>
    <source>
        <tissue evidence="3">Shoot tissue taken approximately 20 cm above the soil surface</tissue>
    </source>
</reference>
<evidence type="ECO:0000259" key="2">
    <source>
        <dbReference type="SMART" id="SM01217"/>
    </source>
</evidence>
<accession>A0A0A9ES80</accession>
<dbReference type="GO" id="GO:0009044">
    <property type="term" value="F:xylan 1,4-beta-xylosidase activity"/>
    <property type="evidence" value="ECO:0007669"/>
    <property type="project" value="InterPro"/>
</dbReference>
<protein>
    <recommendedName>
        <fullName evidence="2">Fibronectin type III-like domain-containing protein</fullName>
    </recommendedName>
</protein>
<dbReference type="GO" id="GO:0009505">
    <property type="term" value="C:plant-type cell wall"/>
    <property type="evidence" value="ECO:0007669"/>
    <property type="project" value="TreeGrafter"/>
</dbReference>
<dbReference type="AlphaFoldDB" id="A0A0A9ES80"/>
<reference evidence="3" key="2">
    <citation type="journal article" date="2015" name="Data Brief">
        <title>Shoot transcriptome of the giant reed, Arundo donax.</title>
        <authorList>
            <person name="Barrero R.A."/>
            <person name="Guerrero F.D."/>
            <person name="Moolhuijzen P."/>
            <person name="Goolsby J.A."/>
            <person name="Tidwell J."/>
            <person name="Bellgard S.E."/>
            <person name="Bellgard M.I."/>
        </authorList>
    </citation>
    <scope>NUCLEOTIDE SEQUENCE</scope>
    <source>
        <tissue evidence="3">Shoot tissue taken approximately 20 cm above the soil surface</tissue>
    </source>
</reference>
<dbReference type="GO" id="GO:0046556">
    <property type="term" value="F:alpha-L-arabinofuranosidase activity"/>
    <property type="evidence" value="ECO:0007669"/>
    <property type="project" value="TreeGrafter"/>
</dbReference>
<organism evidence="3">
    <name type="scientific">Arundo donax</name>
    <name type="common">Giant reed</name>
    <name type="synonym">Donax arundinaceus</name>
    <dbReference type="NCBI Taxonomy" id="35708"/>
    <lineage>
        <taxon>Eukaryota</taxon>
        <taxon>Viridiplantae</taxon>
        <taxon>Streptophyta</taxon>
        <taxon>Embryophyta</taxon>
        <taxon>Tracheophyta</taxon>
        <taxon>Spermatophyta</taxon>
        <taxon>Magnoliopsida</taxon>
        <taxon>Liliopsida</taxon>
        <taxon>Poales</taxon>
        <taxon>Poaceae</taxon>
        <taxon>PACMAD clade</taxon>
        <taxon>Arundinoideae</taxon>
        <taxon>Arundineae</taxon>
        <taxon>Arundo</taxon>
    </lineage>
</organism>
<dbReference type="PANTHER" id="PTHR42721">
    <property type="entry name" value="SUGAR HYDROLASE-RELATED"/>
    <property type="match status" value="1"/>
</dbReference>
<dbReference type="SMART" id="SM01217">
    <property type="entry name" value="Fn3_like"/>
    <property type="match status" value="1"/>
</dbReference>
<dbReference type="GO" id="GO:0031222">
    <property type="term" value="P:arabinan catabolic process"/>
    <property type="evidence" value="ECO:0007669"/>
    <property type="project" value="TreeGrafter"/>
</dbReference>
<sequence length="182" mass="20401">MTDMRMRADAAAGYPGRSYRFYQGKAVYKFGYGLSYSTFSRRLVAGGKNPALYTNVLAGVRETMTVDGGASYYHVDDIGADGCEQLKFLAMVEVQNNGPMDGKHSVLMFIRWPSTKGGRPVRQLIGFRTQHLKVGEKANVKFEVSPCEHFSRVREDGRKVIDKGSHFLMVDDDHEMEIGFEA</sequence>
<evidence type="ECO:0000313" key="3">
    <source>
        <dbReference type="EMBL" id="JAE03570.1"/>
    </source>
</evidence>
<dbReference type="FunFam" id="2.60.40.10:FF:001112">
    <property type="entry name" value="probable beta-D-xylosidase 7"/>
    <property type="match status" value="1"/>
</dbReference>
<dbReference type="Pfam" id="PF14310">
    <property type="entry name" value="Fn3-like"/>
    <property type="match status" value="1"/>
</dbReference>
<evidence type="ECO:0000256" key="1">
    <source>
        <dbReference type="ARBA" id="ARBA00005336"/>
    </source>
</evidence>
<dbReference type="InterPro" id="IPR013783">
    <property type="entry name" value="Ig-like_fold"/>
</dbReference>
<dbReference type="Gene3D" id="2.60.40.10">
    <property type="entry name" value="Immunoglobulins"/>
    <property type="match status" value="1"/>
</dbReference>
<dbReference type="GO" id="GO:0045493">
    <property type="term" value="P:xylan catabolic process"/>
    <property type="evidence" value="ECO:0007669"/>
    <property type="project" value="InterPro"/>
</dbReference>
<dbReference type="EMBL" id="GBRH01194326">
    <property type="protein sequence ID" value="JAE03570.1"/>
    <property type="molecule type" value="Transcribed_RNA"/>
</dbReference>
<dbReference type="PANTHER" id="PTHR42721:SF3">
    <property type="entry name" value="BETA-D-XYLOSIDASE 5-RELATED"/>
    <property type="match status" value="1"/>
</dbReference>
<dbReference type="InterPro" id="IPR026891">
    <property type="entry name" value="Fn3-like"/>
</dbReference>
<feature type="domain" description="Fibronectin type III-like" evidence="2">
    <location>
        <begin position="104"/>
        <end position="174"/>
    </location>
</feature>